<evidence type="ECO:0000313" key="2">
    <source>
        <dbReference type="Proteomes" id="UP000005408"/>
    </source>
</evidence>
<dbReference type="Proteomes" id="UP000005408">
    <property type="component" value="Unassembled WGS sequence"/>
</dbReference>
<dbReference type="EnsemblMetazoa" id="G31101.1">
    <property type="protein sequence ID" value="G31101.1:cds"/>
    <property type="gene ID" value="G31101"/>
</dbReference>
<accession>A0A8W8M5S0</accession>
<name>A0A8W8M5S0_MAGGI</name>
<evidence type="ECO:0000313" key="1">
    <source>
        <dbReference type="EnsemblMetazoa" id="G31101.1:cds"/>
    </source>
</evidence>
<organism evidence="1 2">
    <name type="scientific">Magallana gigas</name>
    <name type="common">Pacific oyster</name>
    <name type="synonym">Crassostrea gigas</name>
    <dbReference type="NCBI Taxonomy" id="29159"/>
    <lineage>
        <taxon>Eukaryota</taxon>
        <taxon>Metazoa</taxon>
        <taxon>Spiralia</taxon>
        <taxon>Lophotrochozoa</taxon>
        <taxon>Mollusca</taxon>
        <taxon>Bivalvia</taxon>
        <taxon>Autobranchia</taxon>
        <taxon>Pteriomorphia</taxon>
        <taxon>Ostreida</taxon>
        <taxon>Ostreoidea</taxon>
        <taxon>Ostreidae</taxon>
        <taxon>Magallana</taxon>
    </lineage>
</organism>
<keyword evidence="2" id="KW-1185">Reference proteome</keyword>
<dbReference type="AlphaFoldDB" id="A0A8W8M5S0"/>
<proteinExistence type="predicted"/>
<reference evidence="1" key="1">
    <citation type="submission" date="2022-08" db="UniProtKB">
        <authorList>
            <consortium name="EnsemblMetazoa"/>
        </authorList>
    </citation>
    <scope>IDENTIFICATION</scope>
    <source>
        <strain evidence="1">05x7-T-G4-1.051#20</strain>
    </source>
</reference>
<protein>
    <recommendedName>
        <fullName evidence="3">ZAD domain-containing protein</fullName>
    </recommendedName>
</protein>
<evidence type="ECO:0008006" key="3">
    <source>
        <dbReference type="Google" id="ProtNLM"/>
    </source>
</evidence>
<sequence length="560" mass="63510">MAAPTNKQDIGSTPKKVYPLGNSCLVCGFSFIQKLVDSDGNTTIKKYLDKKLRLSVERLKIVKDVCNITNDVIFTSDIGVCQKCFRNIEKVLKIEREAATLRDSFKASVQVTMQRLSVCVPSPSKFFMEKREMRSPLKENVQVKRVRTNQTDDLLLVPIRRVTPVKLVPIQPAPQMVDTSSSSVITSKARRSLGGDFSKKVYVHYPSGKKTALITSEVHRSICRTIVGGNNVERTIVNNLCSSHPEEVTNGAAKMIKKEALALCKRGSGSILQSKDFKDFFEFKWQQMKEELQRRCPTILSLLSAVVSDQELSSDSKSVIHVMVSAAIALYGRNQEMSLFQYMIAFVLTHGGCIQRDIERLSNIGLCVHPKTIHRKLETWKELVDLKVKEMRDSWADSGNVKYQLVGDNWDKNVLPSYRTSERGTLSLHLFNVIAVQDRVPPLSDLHRIEERDAKQICEFIPSVAEQKQLMRELVFIFATSIIEHNPQLQRVYSSIYPKHLDHPYSHFSGLKTFQYPLGLFDCNENKTQELIALLKKLSNDFIPYKNGNIVEPVFFGGKC</sequence>